<proteinExistence type="predicted"/>
<feature type="region of interest" description="Disordered" evidence="1">
    <location>
        <begin position="1"/>
        <end position="24"/>
    </location>
</feature>
<name>A0A6J4SDT6_9ACTN</name>
<feature type="non-terminal residue" evidence="2">
    <location>
        <position position="1"/>
    </location>
</feature>
<feature type="non-terminal residue" evidence="2">
    <location>
        <position position="69"/>
    </location>
</feature>
<dbReference type="EMBL" id="CADCVI010000254">
    <property type="protein sequence ID" value="CAA9496793.1"/>
    <property type="molecule type" value="Genomic_DNA"/>
</dbReference>
<reference evidence="2" key="1">
    <citation type="submission" date="2020-02" db="EMBL/GenBank/DDBJ databases">
        <authorList>
            <person name="Meier V. D."/>
        </authorList>
    </citation>
    <scope>NUCLEOTIDE SEQUENCE</scope>
    <source>
        <strain evidence="2">AVDCRST_MAG25</strain>
    </source>
</reference>
<organism evidence="2">
    <name type="scientific">uncultured Rubrobacteraceae bacterium</name>
    <dbReference type="NCBI Taxonomy" id="349277"/>
    <lineage>
        <taxon>Bacteria</taxon>
        <taxon>Bacillati</taxon>
        <taxon>Actinomycetota</taxon>
        <taxon>Rubrobacteria</taxon>
        <taxon>Rubrobacterales</taxon>
        <taxon>Rubrobacteraceae</taxon>
        <taxon>environmental samples</taxon>
    </lineage>
</organism>
<sequence length="69" mass="7579">APTGIRRGLRGRPQGDAGEGVRLLPGPRRQLVHGRDLYQVLVPGHHRAHNRLRGAAGTRRHPARCPGRL</sequence>
<evidence type="ECO:0000313" key="2">
    <source>
        <dbReference type="EMBL" id="CAA9496793.1"/>
    </source>
</evidence>
<protein>
    <submittedName>
        <fullName evidence="2">Uncharacterized protein</fullName>
    </submittedName>
</protein>
<gene>
    <name evidence="2" type="ORF">AVDCRST_MAG25-3683</name>
</gene>
<evidence type="ECO:0000256" key="1">
    <source>
        <dbReference type="SAM" id="MobiDB-lite"/>
    </source>
</evidence>
<accession>A0A6J4SDT6</accession>
<dbReference type="AlphaFoldDB" id="A0A6J4SDT6"/>